<protein>
    <submittedName>
        <fullName evidence="1">Uncharacterized protein</fullName>
    </submittedName>
</protein>
<organism evidence="1 2">
    <name type="scientific">Prorocentrum cordatum</name>
    <dbReference type="NCBI Taxonomy" id="2364126"/>
    <lineage>
        <taxon>Eukaryota</taxon>
        <taxon>Sar</taxon>
        <taxon>Alveolata</taxon>
        <taxon>Dinophyceae</taxon>
        <taxon>Prorocentrales</taxon>
        <taxon>Prorocentraceae</taxon>
        <taxon>Prorocentrum</taxon>
    </lineage>
</organism>
<sequence length="114" mass="12535">MVAMKASPSGAKLSQDVQVGLQKARETHLAEYDANVEVHCCTACGCFAKEVMKDLAKPCSGILKQSGTKKVARIRRATQPGSSAWAQAYTRPRPKTLANKKLELRWLQGRHLRA</sequence>
<name>A0ABN9UU82_9DINO</name>
<comment type="caution">
    <text evidence="1">The sequence shown here is derived from an EMBL/GenBank/DDBJ whole genome shotgun (WGS) entry which is preliminary data.</text>
</comment>
<reference evidence="1" key="1">
    <citation type="submission" date="2023-10" db="EMBL/GenBank/DDBJ databases">
        <authorList>
            <person name="Chen Y."/>
            <person name="Shah S."/>
            <person name="Dougan E. K."/>
            <person name="Thang M."/>
            <person name="Chan C."/>
        </authorList>
    </citation>
    <scope>NUCLEOTIDE SEQUENCE [LARGE SCALE GENOMIC DNA]</scope>
</reference>
<keyword evidence="2" id="KW-1185">Reference proteome</keyword>
<evidence type="ECO:0000313" key="2">
    <source>
        <dbReference type="Proteomes" id="UP001189429"/>
    </source>
</evidence>
<evidence type="ECO:0000313" key="1">
    <source>
        <dbReference type="EMBL" id="CAK0863630.1"/>
    </source>
</evidence>
<proteinExistence type="predicted"/>
<accession>A0ABN9UU82</accession>
<gene>
    <name evidence="1" type="ORF">PCOR1329_LOCUS51732</name>
</gene>
<dbReference type="EMBL" id="CAUYUJ010016282">
    <property type="protein sequence ID" value="CAK0863630.1"/>
    <property type="molecule type" value="Genomic_DNA"/>
</dbReference>
<dbReference type="Proteomes" id="UP001189429">
    <property type="component" value="Unassembled WGS sequence"/>
</dbReference>